<evidence type="ECO:0000256" key="9">
    <source>
        <dbReference type="ARBA" id="ARBA00023316"/>
    </source>
</evidence>
<comment type="similarity">
    <text evidence="10">Belongs to the glycosyltransferase 28 family. MurG subfamily.</text>
</comment>
<evidence type="ECO:0000256" key="7">
    <source>
        <dbReference type="ARBA" id="ARBA00023136"/>
    </source>
</evidence>
<dbReference type="CDD" id="cd03785">
    <property type="entry name" value="GT28_MurG"/>
    <property type="match status" value="1"/>
</dbReference>
<feature type="binding site" evidence="10">
    <location>
        <position position="192"/>
    </location>
    <ligand>
        <name>UDP-N-acetyl-alpha-D-glucosamine</name>
        <dbReference type="ChEBI" id="CHEBI:57705"/>
    </ligand>
</feature>
<comment type="pathway">
    <text evidence="10">Cell wall biogenesis; peptidoglycan biosynthesis.</text>
</comment>
<comment type="function">
    <text evidence="10">Cell wall formation. Catalyzes the transfer of a GlcNAc subunit on undecaprenyl-pyrophosphoryl-MurNAc-pentapeptide (lipid intermediate I) to form undecaprenyl-pyrophosphoryl-MurNAc-(pentapeptide)GlcNAc (lipid intermediate II).</text>
</comment>
<sequence length="362" mass="38589">MTRPVLVAAGGTGGHVIPALAVAEVLRQGDVPVIWLGTHAGLEARLVPAAGIEIRWINVAGLRGKNLLQTLVGPLKLLRACLQCIRLMHSLKPRAVLGMGGFVSGPVGIAALLLGKPLVLHEQNAVAGMTNRWLSSRARRVFAAWPDTFKSSTRLKVVGNPVRADIALLAASPRIVELDPSRPLRILVVGGSRGARALNEVVPAAAAQLEMSVQIVHQSGSVEGDLVRQRYQAIQPENDLSHYEVCEFIDDMAAAYQHADVVICRSGAMTVTELGALGVPSILVPFPFAVDDHQTRNAEQLAESGAAVLMPQNSLNADSLAAELVQLADDRKRLKSMSEAARRCFVPKAAEVVAEALLEVSR</sequence>
<dbReference type="HAMAP" id="MF_00033">
    <property type="entry name" value="MurG"/>
    <property type="match status" value="1"/>
</dbReference>
<evidence type="ECO:0000256" key="6">
    <source>
        <dbReference type="ARBA" id="ARBA00022984"/>
    </source>
</evidence>
<dbReference type="OrthoDB" id="9808936at2"/>
<evidence type="ECO:0000259" key="11">
    <source>
        <dbReference type="Pfam" id="PF03033"/>
    </source>
</evidence>
<keyword evidence="1 10" id="KW-1003">Cell membrane</keyword>
<evidence type="ECO:0000256" key="3">
    <source>
        <dbReference type="ARBA" id="ARBA00022676"/>
    </source>
</evidence>
<dbReference type="GO" id="GO:0050511">
    <property type="term" value="F:undecaprenyldiphospho-muramoylpentapeptide beta-N-acetylglucosaminyltransferase activity"/>
    <property type="evidence" value="ECO:0007669"/>
    <property type="project" value="UniProtKB-UniRule"/>
</dbReference>
<feature type="binding site" evidence="10">
    <location>
        <position position="124"/>
    </location>
    <ligand>
        <name>UDP-N-acetyl-alpha-D-glucosamine</name>
        <dbReference type="ChEBI" id="CHEBI:57705"/>
    </ligand>
</feature>
<dbReference type="SUPFAM" id="SSF53756">
    <property type="entry name" value="UDP-Glycosyltransferase/glycogen phosphorylase"/>
    <property type="match status" value="1"/>
</dbReference>
<keyword evidence="2 10" id="KW-0132">Cell division</keyword>
<evidence type="ECO:0000256" key="2">
    <source>
        <dbReference type="ARBA" id="ARBA00022618"/>
    </source>
</evidence>
<keyword evidence="3 10" id="KW-0328">Glycosyltransferase</keyword>
<keyword evidence="5 10" id="KW-0133">Cell shape</keyword>
<keyword evidence="6 10" id="KW-0573">Peptidoglycan synthesis</keyword>
<proteinExistence type="inferred from homology"/>
<keyword evidence="14" id="KW-1185">Reference proteome</keyword>
<comment type="caution">
    <text evidence="10">Lacks conserved residue(s) required for the propagation of feature annotation.</text>
</comment>
<dbReference type="AlphaFoldDB" id="A0A2Z2P5C2"/>
<feature type="binding site" evidence="10">
    <location>
        <begin position="12"/>
        <end position="14"/>
    </location>
    <ligand>
        <name>UDP-N-acetyl-alpha-D-glucosamine</name>
        <dbReference type="ChEBI" id="CHEBI:57705"/>
    </ligand>
</feature>
<dbReference type="GO" id="GO:0005975">
    <property type="term" value="P:carbohydrate metabolic process"/>
    <property type="evidence" value="ECO:0007669"/>
    <property type="project" value="InterPro"/>
</dbReference>
<name>A0A2Z2P5C2_9GAMM</name>
<accession>A0A2Z2P5C2</accession>
<feature type="binding site" evidence="10">
    <location>
        <position position="163"/>
    </location>
    <ligand>
        <name>UDP-N-acetyl-alpha-D-glucosamine</name>
        <dbReference type="ChEBI" id="CHEBI:57705"/>
    </ligand>
</feature>
<evidence type="ECO:0000313" key="14">
    <source>
        <dbReference type="Proteomes" id="UP000250079"/>
    </source>
</evidence>
<evidence type="ECO:0000256" key="1">
    <source>
        <dbReference type="ARBA" id="ARBA00022475"/>
    </source>
</evidence>
<dbReference type="GO" id="GO:0051991">
    <property type="term" value="F:UDP-N-acetyl-D-glucosamine:N-acetylmuramoyl-L-alanyl-D-glutamyl-meso-2,6-diaminopimelyl-D-alanyl-D-alanine-diphosphoundecaprenol 4-beta-N-acetylglucosaminlytransferase activity"/>
    <property type="evidence" value="ECO:0007669"/>
    <property type="project" value="RHEA"/>
</dbReference>
<dbReference type="InterPro" id="IPR007235">
    <property type="entry name" value="Glyco_trans_28_C"/>
</dbReference>
<keyword evidence="8 10" id="KW-0131">Cell cycle</keyword>
<feature type="binding site" evidence="10">
    <location>
        <position position="294"/>
    </location>
    <ligand>
        <name>UDP-N-acetyl-alpha-D-glucosamine</name>
        <dbReference type="ChEBI" id="CHEBI:57705"/>
    </ligand>
</feature>
<dbReference type="GO" id="GO:0005886">
    <property type="term" value="C:plasma membrane"/>
    <property type="evidence" value="ECO:0007669"/>
    <property type="project" value="UniProtKB-SubCell"/>
</dbReference>
<dbReference type="GO" id="GO:0008360">
    <property type="term" value="P:regulation of cell shape"/>
    <property type="evidence" value="ECO:0007669"/>
    <property type="project" value="UniProtKB-KW"/>
</dbReference>
<reference evidence="13 14" key="1">
    <citation type="submission" date="2016-12" db="EMBL/GenBank/DDBJ databases">
        <authorList>
            <person name="Song W.-J."/>
            <person name="Kurnit D.M."/>
        </authorList>
    </citation>
    <scope>NUCLEOTIDE SEQUENCE [LARGE SCALE GENOMIC DNA]</scope>
    <source>
        <strain evidence="13 14">IMCC3135</strain>
    </source>
</reference>
<keyword evidence="7 10" id="KW-0472">Membrane</keyword>
<dbReference type="NCBIfam" id="TIGR01133">
    <property type="entry name" value="murG"/>
    <property type="match status" value="1"/>
</dbReference>
<comment type="catalytic activity">
    <reaction evidence="10">
        <text>di-trans,octa-cis-undecaprenyl diphospho-N-acetyl-alpha-D-muramoyl-L-alanyl-D-glutamyl-meso-2,6-diaminopimeloyl-D-alanyl-D-alanine + UDP-N-acetyl-alpha-D-glucosamine = di-trans,octa-cis-undecaprenyl diphospho-[N-acetyl-alpha-D-glucosaminyl-(1-&gt;4)]-N-acetyl-alpha-D-muramoyl-L-alanyl-D-glutamyl-meso-2,6-diaminopimeloyl-D-alanyl-D-alanine + UDP + H(+)</text>
        <dbReference type="Rhea" id="RHEA:31227"/>
        <dbReference type="ChEBI" id="CHEBI:15378"/>
        <dbReference type="ChEBI" id="CHEBI:57705"/>
        <dbReference type="ChEBI" id="CHEBI:58223"/>
        <dbReference type="ChEBI" id="CHEBI:61387"/>
        <dbReference type="ChEBI" id="CHEBI:61388"/>
        <dbReference type="EC" id="2.4.1.227"/>
    </reaction>
</comment>
<dbReference type="InterPro" id="IPR004276">
    <property type="entry name" value="GlycoTrans_28_N"/>
</dbReference>
<dbReference type="GO" id="GO:0051301">
    <property type="term" value="P:cell division"/>
    <property type="evidence" value="ECO:0007669"/>
    <property type="project" value="UniProtKB-KW"/>
</dbReference>
<dbReference type="GO" id="GO:0009252">
    <property type="term" value="P:peptidoglycan biosynthetic process"/>
    <property type="evidence" value="ECO:0007669"/>
    <property type="project" value="UniProtKB-UniRule"/>
</dbReference>
<organism evidence="13 14">
    <name type="scientific">Granulosicoccus antarcticus IMCC3135</name>
    <dbReference type="NCBI Taxonomy" id="1192854"/>
    <lineage>
        <taxon>Bacteria</taxon>
        <taxon>Pseudomonadati</taxon>
        <taxon>Pseudomonadota</taxon>
        <taxon>Gammaproteobacteria</taxon>
        <taxon>Chromatiales</taxon>
        <taxon>Granulosicoccaceae</taxon>
        <taxon>Granulosicoccus</taxon>
    </lineage>
</organism>
<comment type="subcellular location">
    <subcellularLocation>
        <location evidence="10">Cell membrane</location>
        <topology evidence="10">Peripheral membrane protein</topology>
        <orientation evidence="10">Cytoplasmic side</orientation>
    </subcellularLocation>
</comment>
<evidence type="ECO:0000256" key="4">
    <source>
        <dbReference type="ARBA" id="ARBA00022679"/>
    </source>
</evidence>
<dbReference type="PANTHER" id="PTHR21015">
    <property type="entry name" value="UDP-N-ACETYLGLUCOSAMINE--N-ACETYLMURAMYL-(PENTAPEPTIDE) PYROPHOSPHORYL-UNDECAPRENOL N-ACETYLGLUCOSAMINE TRANSFERASE 1"/>
    <property type="match status" value="1"/>
</dbReference>
<evidence type="ECO:0000313" key="13">
    <source>
        <dbReference type="EMBL" id="ASJ75887.1"/>
    </source>
</evidence>
<dbReference type="EMBL" id="CP018632">
    <property type="protein sequence ID" value="ASJ75887.1"/>
    <property type="molecule type" value="Genomic_DNA"/>
</dbReference>
<dbReference type="Pfam" id="PF03033">
    <property type="entry name" value="Glyco_transf_28"/>
    <property type="match status" value="1"/>
</dbReference>
<gene>
    <name evidence="13" type="primary">murG_2</name>
    <name evidence="10" type="synonym">murG</name>
    <name evidence="13" type="ORF">IMCC3135_29180</name>
</gene>
<dbReference type="Gene3D" id="3.40.50.2000">
    <property type="entry name" value="Glycogen Phosphorylase B"/>
    <property type="match status" value="2"/>
</dbReference>
<evidence type="ECO:0000256" key="10">
    <source>
        <dbReference type="HAMAP-Rule" id="MF_00033"/>
    </source>
</evidence>
<protein>
    <recommendedName>
        <fullName evidence="10">UDP-N-acetylglucosamine--N-acetylmuramyl-(pentapeptide) pyrophosphoryl-undecaprenol N-acetylglucosamine transferase</fullName>
        <ecNumber evidence="10">2.4.1.227</ecNumber>
    </recommendedName>
    <alternativeName>
        <fullName evidence="10">Undecaprenyl-PP-MurNAc-pentapeptide-UDPGlcNAc GlcNAc transferase</fullName>
    </alternativeName>
</protein>
<dbReference type="GO" id="GO:0071555">
    <property type="term" value="P:cell wall organization"/>
    <property type="evidence" value="ECO:0007669"/>
    <property type="project" value="UniProtKB-KW"/>
</dbReference>
<feature type="domain" description="Glycosyl transferase family 28 C-terminal" evidence="12">
    <location>
        <begin position="186"/>
        <end position="351"/>
    </location>
</feature>
<dbReference type="Pfam" id="PF04101">
    <property type="entry name" value="Glyco_tran_28_C"/>
    <property type="match status" value="1"/>
</dbReference>
<evidence type="ECO:0000256" key="8">
    <source>
        <dbReference type="ARBA" id="ARBA00023306"/>
    </source>
</evidence>
<feature type="domain" description="Glycosyltransferase family 28 N-terminal" evidence="11">
    <location>
        <begin position="5"/>
        <end position="142"/>
    </location>
</feature>
<dbReference type="RefSeq" id="WP_088920730.1">
    <property type="nucleotide sequence ID" value="NZ_CP018632.1"/>
</dbReference>
<dbReference type="UniPathway" id="UPA00219"/>
<dbReference type="EC" id="2.4.1.227" evidence="10"/>
<dbReference type="InterPro" id="IPR006009">
    <property type="entry name" value="GlcNAc_MurG"/>
</dbReference>
<feature type="binding site" evidence="10">
    <location>
        <position position="249"/>
    </location>
    <ligand>
        <name>UDP-N-acetyl-alpha-D-glucosamine</name>
        <dbReference type="ChEBI" id="CHEBI:57705"/>
    </ligand>
</feature>
<evidence type="ECO:0000256" key="5">
    <source>
        <dbReference type="ARBA" id="ARBA00022960"/>
    </source>
</evidence>
<evidence type="ECO:0000259" key="12">
    <source>
        <dbReference type="Pfam" id="PF04101"/>
    </source>
</evidence>
<keyword evidence="4 10" id="KW-0808">Transferase</keyword>
<dbReference type="PANTHER" id="PTHR21015:SF22">
    <property type="entry name" value="GLYCOSYLTRANSFERASE"/>
    <property type="match status" value="1"/>
</dbReference>
<dbReference type="KEGG" id="gai:IMCC3135_29180"/>
<dbReference type="Proteomes" id="UP000250079">
    <property type="component" value="Chromosome"/>
</dbReference>
<keyword evidence="9 10" id="KW-0961">Cell wall biogenesis/degradation</keyword>